<organism evidence="2 3">
    <name type="scientific">Diacronema lutheri</name>
    <name type="common">Unicellular marine alga</name>
    <name type="synonym">Monochrysis lutheri</name>
    <dbReference type="NCBI Taxonomy" id="2081491"/>
    <lineage>
        <taxon>Eukaryota</taxon>
        <taxon>Haptista</taxon>
        <taxon>Haptophyta</taxon>
        <taxon>Pavlovophyceae</taxon>
        <taxon>Pavlovales</taxon>
        <taxon>Pavlovaceae</taxon>
        <taxon>Diacronema</taxon>
    </lineage>
</organism>
<evidence type="ECO:0000313" key="2">
    <source>
        <dbReference type="EMBL" id="KAG8460762.1"/>
    </source>
</evidence>
<sequence>MMPQQRLQHALASSFTKWGRLVARRPLRALFVSLAVYLALCVGLLRLTPENRSSFLWVPTDSKSYQDWRYVEDNFGVEGHNMLLYARAKSGNIFDLESVSELLKAHE</sequence>
<feature type="transmembrane region" description="Helical" evidence="1">
    <location>
        <begin position="27"/>
        <end position="47"/>
    </location>
</feature>
<keyword evidence="1" id="KW-1133">Transmembrane helix</keyword>
<dbReference type="GO" id="GO:0032934">
    <property type="term" value="F:sterol binding"/>
    <property type="evidence" value="ECO:0007669"/>
    <property type="project" value="TreeGrafter"/>
</dbReference>
<dbReference type="EMBL" id="JAGTXO010000030">
    <property type="protein sequence ID" value="KAG8460762.1"/>
    <property type="molecule type" value="Genomic_DNA"/>
</dbReference>
<dbReference type="PANTHER" id="PTHR45727:SF2">
    <property type="entry name" value="NPC INTRACELLULAR CHOLESTEROL TRANSPORTER 1"/>
    <property type="match status" value="1"/>
</dbReference>
<dbReference type="OrthoDB" id="6510177at2759"/>
<comment type="caution">
    <text evidence="2">The sequence shown here is derived from an EMBL/GenBank/DDBJ whole genome shotgun (WGS) entry which is preliminary data.</text>
</comment>
<dbReference type="GO" id="GO:0016020">
    <property type="term" value="C:membrane"/>
    <property type="evidence" value="ECO:0007669"/>
    <property type="project" value="TreeGrafter"/>
</dbReference>
<dbReference type="Proteomes" id="UP000751190">
    <property type="component" value="Unassembled WGS sequence"/>
</dbReference>
<keyword evidence="3" id="KW-1185">Reference proteome</keyword>
<protein>
    <submittedName>
        <fullName evidence="2">Uncharacterized protein</fullName>
    </submittedName>
</protein>
<evidence type="ECO:0000256" key="1">
    <source>
        <dbReference type="SAM" id="Phobius"/>
    </source>
</evidence>
<keyword evidence="1" id="KW-0472">Membrane</keyword>
<dbReference type="AlphaFoldDB" id="A0A8J6C3H3"/>
<name>A0A8J6C3H3_DIALT</name>
<keyword evidence="1" id="KW-0812">Transmembrane</keyword>
<dbReference type="GO" id="GO:0015918">
    <property type="term" value="P:sterol transport"/>
    <property type="evidence" value="ECO:0007669"/>
    <property type="project" value="TreeGrafter"/>
</dbReference>
<reference evidence="2" key="1">
    <citation type="submission" date="2021-05" db="EMBL/GenBank/DDBJ databases">
        <title>The genome of the haptophyte Pavlova lutheri (Diacronema luteri, Pavlovales) - a model for lipid biosynthesis in eukaryotic algae.</title>
        <authorList>
            <person name="Hulatt C.J."/>
            <person name="Posewitz M.C."/>
        </authorList>
    </citation>
    <scope>NUCLEOTIDE SEQUENCE</scope>
    <source>
        <strain evidence="2">NIVA-4/92</strain>
    </source>
</reference>
<accession>A0A8J6C3H3</accession>
<dbReference type="PANTHER" id="PTHR45727">
    <property type="entry name" value="NPC INTRACELLULAR CHOLESTEROL TRANSPORTER 1"/>
    <property type="match status" value="1"/>
</dbReference>
<proteinExistence type="predicted"/>
<gene>
    <name evidence="2" type="ORF">KFE25_010817</name>
</gene>
<evidence type="ECO:0000313" key="3">
    <source>
        <dbReference type="Proteomes" id="UP000751190"/>
    </source>
</evidence>